<organism evidence="2 3">
    <name type="scientific">Albugo candida</name>
    <dbReference type="NCBI Taxonomy" id="65357"/>
    <lineage>
        <taxon>Eukaryota</taxon>
        <taxon>Sar</taxon>
        <taxon>Stramenopiles</taxon>
        <taxon>Oomycota</taxon>
        <taxon>Peronosporomycetes</taxon>
        <taxon>Albuginales</taxon>
        <taxon>Albuginaceae</taxon>
        <taxon>Albugo</taxon>
    </lineage>
</organism>
<sequence>MALRVQCGLHHQHSLSTCDHEHLTSSTAYGIGPGGKAAIAKKGQGRSLHVSDFLTDVCGRLALDEAKQLEYPDVPKESCVYMKPGKNNDGWWTAEHLHAQVRHKAIPIFNAQFLGSQALFAFDNATSHAAFAGDALVAKRMNLGPGGKQPKMRNELNKGSHYGHRH</sequence>
<dbReference type="InParanoid" id="A0A024G4Z2"/>
<reference evidence="2 3" key="1">
    <citation type="submission" date="2012-05" db="EMBL/GenBank/DDBJ databases">
        <title>Recombination and specialization in a pathogen metapopulation.</title>
        <authorList>
            <person name="Gardiner A."/>
            <person name="Kemen E."/>
            <person name="Schultz-Larsen T."/>
            <person name="MacLean D."/>
            <person name="Van Oosterhout C."/>
            <person name="Jones J.D.G."/>
        </authorList>
    </citation>
    <scope>NUCLEOTIDE SEQUENCE [LARGE SCALE GENOMIC DNA]</scope>
    <source>
        <strain evidence="2 3">Ac Nc2</strain>
    </source>
</reference>
<name>A0A024G4Z2_9STRA</name>
<protein>
    <recommendedName>
        <fullName evidence="4">DDE-1 domain-containing protein</fullName>
    </recommendedName>
</protein>
<dbReference type="PANTHER" id="PTHR35871">
    <property type="entry name" value="EXPRESSED PROTEIN"/>
    <property type="match status" value="1"/>
</dbReference>
<gene>
    <name evidence="2" type="ORF">BN9_026780</name>
</gene>
<evidence type="ECO:0000313" key="2">
    <source>
        <dbReference type="EMBL" id="CCI41894.1"/>
    </source>
</evidence>
<evidence type="ECO:0008006" key="4">
    <source>
        <dbReference type="Google" id="ProtNLM"/>
    </source>
</evidence>
<feature type="region of interest" description="Disordered" evidence="1">
    <location>
        <begin position="143"/>
        <end position="166"/>
    </location>
</feature>
<accession>A0A024G4Z2</accession>
<keyword evidence="3" id="KW-1185">Reference proteome</keyword>
<dbReference type="EMBL" id="CAIX01000026">
    <property type="protein sequence ID" value="CCI41894.1"/>
    <property type="molecule type" value="Genomic_DNA"/>
</dbReference>
<dbReference type="PANTHER" id="PTHR35871:SF1">
    <property type="entry name" value="CXC1-LIKE CYSTEINE CLUSTER ASSOCIATED WITH KDZ TRANSPOSASES DOMAIN-CONTAINING PROTEIN"/>
    <property type="match status" value="1"/>
</dbReference>
<evidence type="ECO:0000256" key="1">
    <source>
        <dbReference type="SAM" id="MobiDB-lite"/>
    </source>
</evidence>
<evidence type="ECO:0000313" key="3">
    <source>
        <dbReference type="Proteomes" id="UP000053237"/>
    </source>
</evidence>
<dbReference type="AlphaFoldDB" id="A0A024G4Z2"/>
<dbReference type="Proteomes" id="UP000053237">
    <property type="component" value="Unassembled WGS sequence"/>
</dbReference>
<proteinExistence type="predicted"/>
<dbReference type="OrthoDB" id="61851at2759"/>
<comment type="caution">
    <text evidence="2">The sequence shown here is derived from an EMBL/GenBank/DDBJ whole genome shotgun (WGS) entry which is preliminary data.</text>
</comment>